<dbReference type="Gene3D" id="3.40.50.150">
    <property type="entry name" value="Vaccinia Virus protein VP39"/>
    <property type="match status" value="1"/>
</dbReference>
<accession>A0AA44MRA3</accession>
<dbReference type="GO" id="GO:0032259">
    <property type="term" value="P:methylation"/>
    <property type="evidence" value="ECO:0007669"/>
    <property type="project" value="UniProtKB-KW"/>
</dbReference>
<dbReference type="Pfam" id="PF02353">
    <property type="entry name" value="CMAS"/>
    <property type="match status" value="1"/>
</dbReference>
<evidence type="ECO:0000313" key="6">
    <source>
        <dbReference type="EMBL" id="OYL15275.1"/>
    </source>
</evidence>
<feature type="non-terminal residue" evidence="6">
    <location>
        <position position="75"/>
    </location>
</feature>
<dbReference type="Proteomes" id="UP000214939">
    <property type="component" value="Unassembled WGS sequence"/>
</dbReference>
<evidence type="ECO:0000256" key="5">
    <source>
        <dbReference type="ARBA" id="ARBA00023098"/>
    </source>
</evidence>
<dbReference type="PANTHER" id="PTHR43667:SF1">
    <property type="entry name" value="CYCLOPROPANE-FATTY-ACYL-PHOSPHOLIPID SYNTHASE"/>
    <property type="match status" value="1"/>
</dbReference>
<protein>
    <recommendedName>
        <fullName evidence="8">Methyltransferase domain-containing protein</fullName>
    </recommendedName>
</protein>
<gene>
    <name evidence="6" type="ORF">A5N45_14275</name>
</gene>
<dbReference type="PANTHER" id="PTHR43667">
    <property type="entry name" value="CYCLOPROPANE-FATTY-ACYL-PHOSPHOLIPID SYNTHASE"/>
    <property type="match status" value="1"/>
</dbReference>
<dbReference type="AlphaFoldDB" id="A0AA44MRA3"/>
<dbReference type="SUPFAM" id="SSF53335">
    <property type="entry name" value="S-adenosyl-L-methionine-dependent methyltransferases"/>
    <property type="match status" value="1"/>
</dbReference>
<organism evidence="6 7">
    <name type="scientific">Streptococcus pneumoniae</name>
    <dbReference type="NCBI Taxonomy" id="1313"/>
    <lineage>
        <taxon>Bacteria</taxon>
        <taxon>Bacillati</taxon>
        <taxon>Bacillota</taxon>
        <taxon>Bacilli</taxon>
        <taxon>Lactobacillales</taxon>
        <taxon>Streptococcaceae</taxon>
        <taxon>Streptococcus</taxon>
    </lineage>
</organism>
<comment type="similarity">
    <text evidence="1">Belongs to the CFA/CMAS family.</text>
</comment>
<feature type="non-terminal residue" evidence="6">
    <location>
        <position position="1"/>
    </location>
</feature>
<evidence type="ECO:0000256" key="2">
    <source>
        <dbReference type="ARBA" id="ARBA00022603"/>
    </source>
</evidence>
<keyword evidence="4" id="KW-0949">S-adenosyl-L-methionine</keyword>
<dbReference type="RefSeq" id="WP_146657644.1">
    <property type="nucleotide sequence ID" value="NZ_NNBW01000772.1"/>
</dbReference>
<evidence type="ECO:0000256" key="1">
    <source>
        <dbReference type="ARBA" id="ARBA00010815"/>
    </source>
</evidence>
<dbReference type="InterPro" id="IPR050723">
    <property type="entry name" value="CFA/CMAS"/>
</dbReference>
<dbReference type="EMBL" id="NNBW01000772">
    <property type="protein sequence ID" value="OYL15275.1"/>
    <property type="molecule type" value="Genomic_DNA"/>
</dbReference>
<dbReference type="InterPro" id="IPR029063">
    <property type="entry name" value="SAM-dependent_MTases_sf"/>
</dbReference>
<comment type="caution">
    <text evidence="6">The sequence shown here is derived from an EMBL/GenBank/DDBJ whole genome shotgun (WGS) entry which is preliminary data.</text>
</comment>
<evidence type="ECO:0000256" key="3">
    <source>
        <dbReference type="ARBA" id="ARBA00022679"/>
    </source>
</evidence>
<dbReference type="GO" id="GO:0006629">
    <property type="term" value="P:lipid metabolic process"/>
    <property type="evidence" value="ECO:0007669"/>
    <property type="project" value="UniProtKB-KW"/>
</dbReference>
<sequence length="75" mass="8259">FPNAEASLEQAQENKYRLIFEKLRLEPGDRLLDVGCGWGGMVRDAARRGVRVIGATLSAEQAKWGQKAVEDEGLS</sequence>
<evidence type="ECO:0008006" key="8">
    <source>
        <dbReference type="Google" id="ProtNLM"/>
    </source>
</evidence>
<name>A0AA44MRA3_STREE</name>
<evidence type="ECO:0000256" key="4">
    <source>
        <dbReference type="ARBA" id="ARBA00022691"/>
    </source>
</evidence>
<dbReference type="GO" id="GO:0008168">
    <property type="term" value="F:methyltransferase activity"/>
    <property type="evidence" value="ECO:0007669"/>
    <property type="project" value="UniProtKB-KW"/>
</dbReference>
<keyword evidence="2" id="KW-0489">Methyltransferase</keyword>
<reference evidence="6 7" key="1">
    <citation type="submission" date="2017-07" db="EMBL/GenBank/DDBJ databases">
        <title>Invasive disease caused simultaneously by more than one serotype of Streptococcus pneumoniae, South Africa.</title>
        <authorList>
            <person name="Ndlangisa K."/>
            <person name="Du Plessis M."/>
            <person name="Von Gottberg A."/>
        </authorList>
    </citation>
    <scope>NUCLEOTIDE SEQUENCE [LARGE SCALE GENOMIC DNA]</scope>
    <source>
        <strain evidence="6 7">8227-15B</strain>
    </source>
</reference>
<evidence type="ECO:0000313" key="7">
    <source>
        <dbReference type="Proteomes" id="UP000214939"/>
    </source>
</evidence>
<keyword evidence="3" id="KW-0808">Transferase</keyword>
<keyword evidence="5" id="KW-0443">Lipid metabolism</keyword>
<proteinExistence type="inferred from homology"/>